<feature type="signal peptide" evidence="2">
    <location>
        <begin position="1"/>
        <end position="18"/>
    </location>
</feature>
<evidence type="ECO:0000313" key="4">
    <source>
        <dbReference type="Proteomes" id="UP000829720"/>
    </source>
</evidence>
<evidence type="ECO:0000313" key="3">
    <source>
        <dbReference type="EMBL" id="KAI1891117.1"/>
    </source>
</evidence>
<dbReference type="OrthoDB" id="10510909at2759"/>
<keyword evidence="2" id="KW-0732">Signal</keyword>
<gene>
    <name evidence="3" type="ORF">AGOR_G00160690</name>
</gene>
<organism evidence="3 4">
    <name type="scientific">Albula goreensis</name>
    <dbReference type="NCBI Taxonomy" id="1534307"/>
    <lineage>
        <taxon>Eukaryota</taxon>
        <taxon>Metazoa</taxon>
        <taxon>Chordata</taxon>
        <taxon>Craniata</taxon>
        <taxon>Vertebrata</taxon>
        <taxon>Euteleostomi</taxon>
        <taxon>Actinopterygii</taxon>
        <taxon>Neopterygii</taxon>
        <taxon>Teleostei</taxon>
        <taxon>Albuliformes</taxon>
        <taxon>Albulidae</taxon>
        <taxon>Albula</taxon>
    </lineage>
</organism>
<keyword evidence="4" id="KW-1185">Reference proteome</keyword>
<name>A0A8T3D698_9TELE</name>
<feature type="transmembrane region" description="Helical" evidence="1">
    <location>
        <begin position="117"/>
        <end position="138"/>
    </location>
</feature>
<proteinExistence type="predicted"/>
<protein>
    <recommendedName>
        <fullName evidence="5">TNFR-Cys domain-containing protein</fullName>
    </recommendedName>
</protein>
<keyword evidence="1" id="KW-1133">Transmembrane helix</keyword>
<accession>A0A8T3D698</accession>
<dbReference type="Proteomes" id="UP000829720">
    <property type="component" value="Unassembled WGS sequence"/>
</dbReference>
<feature type="chain" id="PRO_5035941865" description="TNFR-Cys domain-containing protein" evidence="2">
    <location>
        <begin position="19"/>
        <end position="154"/>
    </location>
</feature>
<sequence length="154" mass="16841">MNPLLIISLLAVMDTVVSQCHSGEYESNEGQCCTLPPPGNFITKNCTKSFSMKFKTCSECLGTGMTILANCTLFNDTQCGCEDGYAMLHGNCVQEPISAAPTVSESPSPDHKPHTEILVPAIAVVMTLLIALFAMFAYRLHWSRNKDMFQKVPC</sequence>
<dbReference type="EMBL" id="JAERUA010000014">
    <property type="protein sequence ID" value="KAI1891117.1"/>
    <property type="molecule type" value="Genomic_DNA"/>
</dbReference>
<reference evidence="3" key="1">
    <citation type="submission" date="2021-01" db="EMBL/GenBank/DDBJ databases">
        <authorList>
            <person name="Zahm M."/>
            <person name="Roques C."/>
            <person name="Cabau C."/>
            <person name="Klopp C."/>
            <person name="Donnadieu C."/>
            <person name="Jouanno E."/>
            <person name="Lampietro C."/>
            <person name="Louis A."/>
            <person name="Herpin A."/>
            <person name="Echchiki A."/>
            <person name="Berthelot C."/>
            <person name="Parey E."/>
            <person name="Roest-Crollius H."/>
            <person name="Braasch I."/>
            <person name="Postlethwait J."/>
            <person name="Bobe J."/>
            <person name="Montfort J."/>
            <person name="Bouchez O."/>
            <person name="Begum T."/>
            <person name="Mejri S."/>
            <person name="Adams A."/>
            <person name="Chen W.-J."/>
            <person name="Guiguen Y."/>
        </authorList>
    </citation>
    <scope>NUCLEOTIDE SEQUENCE</scope>
    <source>
        <tissue evidence="3">Blood</tissue>
    </source>
</reference>
<evidence type="ECO:0000256" key="1">
    <source>
        <dbReference type="SAM" id="Phobius"/>
    </source>
</evidence>
<keyword evidence="1" id="KW-0472">Membrane</keyword>
<comment type="caution">
    <text evidence="3">The sequence shown here is derived from an EMBL/GenBank/DDBJ whole genome shotgun (WGS) entry which is preliminary data.</text>
</comment>
<dbReference type="SUPFAM" id="SSF57586">
    <property type="entry name" value="TNF receptor-like"/>
    <property type="match status" value="1"/>
</dbReference>
<dbReference type="AlphaFoldDB" id="A0A8T3D698"/>
<evidence type="ECO:0008006" key="5">
    <source>
        <dbReference type="Google" id="ProtNLM"/>
    </source>
</evidence>
<keyword evidence="1" id="KW-0812">Transmembrane</keyword>
<evidence type="ECO:0000256" key="2">
    <source>
        <dbReference type="SAM" id="SignalP"/>
    </source>
</evidence>